<name>A0ABY8AW49_9GAMM</name>
<dbReference type="InterPro" id="IPR002490">
    <property type="entry name" value="V-ATPase_116kDa_su"/>
</dbReference>
<feature type="transmembrane region" description="Helical" evidence="8">
    <location>
        <begin position="397"/>
        <end position="418"/>
    </location>
</feature>
<dbReference type="Proteomes" id="UP001222087">
    <property type="component" value="Chromosome"/>
</dbReference>
<keyword evidence="4 8" id="KW-0812">Transmembrane</keyword>
<comment type="subcellular location">
    <subcellularLocation>
        <location evidence="1">Membrane</location>
        <topology evidence="1">Multi-pass membrane protein</topology>
    </subcellularLocation>
</comment>
<feature type="transmembrane region" description="Helical" evidence="8">
    <location>
        <begin position="456"/>
        <end position="474"/>
    </location>
</feature>
<protein>
    <submittedName>
        <fullName evidence="9">V-type ATPase 116kDa subunit family protein</fullName>
    </submittedName>
</protein>
<keyword evidence="6" id="KW-0406">Ion transport</keyword>
<reference evidence="9 10" key="1">
    <citation type="submission" date="2023-02" db="EMBL/GenBank/DDBJ databases">
        <title>Genome Sequence of L. cardiaca H63T.</title>
        <authorList>
            <person name="Lopez A.E."/>
            <person name="Cianciotto N.P."/>
        </authorList>
    </citation>
    <scope>NUCLEOTIDE SEQUENCE [LARGE SCALE GENOMIC DNA]</scope>
    <source>
        <strain evidence="9 10">H63</strain>
    </source>
</reference>
<feature type="transmembrane region" description="Helical" evidence="8">
    <location>
        <begin position="430"/>
        <end position="450"/>
    </location>
</feature>
<dbReference type="EMBL" id="CP119078">
    <property type="protein sequence ID" value="WED43357.1"/>
    <property type="molecule type" value="Genomic_DNA"/>
</dbReference>
<dbReference type="Pfam" id="PF01496">
    <property type="entry name" value="V_ATPase_I"/>
    <property type="match status" value="1"/>
</dbReference>
<evidence type="ECO:0000256" key="4">
    <source>
        <dbReference type="ARBA" id="ARBA00022692"/>
    </source>
</evidence>
<keyword evidence="10" id="KW-1185">Reference proteome</keyword>
<evidence type="ECO:0000256" key="8">
    <source>
        <dbReference type="SAM" id="Phobius"/>
    </source>
</evidence>
<evidence type="ECO:0000256" key="7">
    <source>
        <dbReference type="ARBA" id="ARBA00023136"/>
    </source>
</evidence>
<feature type="transmembrane region" description="Helical" evidence="8">
    <location>
        <begin position="510"/>
        <end position="527"/>
    </location>
</feature>
<sequence length="596" mass="67661">MSIAAFKKVTLIGLNCMKVELMNALQEFGFLHLIAIKPPSKSLTTASTTLLDQIKIAIRYLKDSPEQGRQRLVWKDVTAEQIVERVLGNQRELRKYTDRRDFLSNRIQELSEWGNFELPPEKELAGIKLWFYKINIKELDVIPKDEPIQELYRNNRYVYIVIPSETESQNETLPTHRIHTGSLSLNVLLAELDEVDEKIDDLIGERRSLTRYRYLLSSEVAQFADRTQLKKASEMSQEHDNFFLLQGWLPVAQLSAMKQFCHQHQIGMTIESPLPDELPPTLLQTHSWLTAGEKLVNFYQTPGYHALDPSFMVFFSFSLFFAMILADAGYGIVLALFTLFSWKWLGKYNGAEWLRPLLVALSIFSIIYGVLLGSYWGVEPKAGTFLAALKIININNFNAMMTLVIIIGCIHICIGSGMRAWFAANFNERVQSIGFIFFIIAALGLAMGLINHQDKITKLAIIVLSLSLLIIMFFASNEPVKSFKSLLIRIFRGIAALAELPSLFGDILSYLRLFALGLAGASLAITFNTIAHHLAQTSWVLAALVLLIGQTLNFALCLMSAVIHGLRLNYIEFFKWSIKEDGYCFQPFKKQEISHE</sequence>
<evidence type="ECO:0000256" key="6">
    <source>
        <dbReference type="ARBA" id="ARBA00023065"/>
    </source>
</evidence>
<feature type="transmembrane region" description="Helical" evidence="8">
    <location>
        <begin position="311"/>
        <end position="337"/>
    </location>
</feature>
<organism evidence="9 10">
    <name type="scientific">Legionella cardiaca</name>
    <dbReference type="NCBI Taxonomy" id="1071983"/>
    <lineage>
        <taxon>Bacteria</taxon>
        <taxon>Pseudomonadati</taxon>
        <taxon>Pseudomonadota</taxon>
        <taxon>Gammaproteobacteria</taxon>
        <taxon>Legionellales</taxon>
        <taxon>Legionellaceae</taxon>
        <taxon>Legionella</taxon>
    </lineage>
</organism>
<keyword evidence="5 8" id="KW-1133">Transmembrane helix</keyword>
<evidence type="ECO:0000256" key="1">
    <source>
        <dbReference type="ARBA" id="ARBA00004141"/>
    </source>
</evidence>
<dbReference type="RefSeq" id="WP_275089170.1">
    <property type="nucleotide sequence ID" value="NZ_CP119078.1"/>
</dbReference>
<evidence type="ECO:0000256" key="2">
    <source>
        <dbReference type="ARBA" id="ARBA00009904"/>
    </source>
</evidence>
<evidence type="ECO:0000313" key="9">
    <source>
        <dbReference type="EMBL" id="WED43357.1"/>
    </source>
</evidence>
<feature type="transmembrane region" description="Helical" evidence="8">
    <location>
        <begin position="539"/>
        <end position="563"/>
    </location>
</feature>
<dbReference type="PANTHER" id="PTHR11629">
    <property type="entry name" value="VACUOLAR PROTON ATPASES"/>
    <property type="match status" value="1"/>
</dbReference>
<comment type="similarity">
    <text evidence="2">Belongs to the V-ATPase 116 kDa subunit family.</text>
</comment>
<keyword evidence="3" id="KW-0813">Transport</keyword>
<evidence type="ECO:0000313" key="10">
    <source>
        <dbReference type="Proteomes" id="UP001222087"/>
    </source>
</evidence>
<proteinExistence type="inferred from homology"/>
<keyword evidence="7 8" id="KW-0472">Membrane</keyword>
<evidence type="ECO:0000256" key="5">
    <source>
        <dbReference type="ARBA" id="ARBA00022989"/>
    </source>
</evidence>
<evidence type="ECO:0000256" key="3">
    <source>
        <dbReference type="ARBA" id="ARBA00022448"/>
    </source>
</evidence>
<dbReference type="PANTHER" id="PTHR11629:SF63">
    <property type="entry name" value="V-TYPE PROTON ATPASE SUBUNIT A"/>
    <property type="match status" value="1"/>
</dbReference>
<feature type="transmembrane region" description="Helical" evidence="8">
    <location>
        <begin position="357"/>
        <end position="377"/>
    </location>
</feature>
<accession>A0ABY8AW49</accession>
<gene>
    <name evidence="9" type="ORF">PXX05_00865</name>
</gene>